<name>A0A0C3BP82_PILCF</name>
<organism evidence="1 2">
    <name type="scientific">Piloderma croceum (strain F 1598)</name>
    <dbReference type="NCBI Taxonomy" id="765440"/>
    <lineage>
        <taxon>Eukaryota</taxon>
        <taxon>Fungi</taxon>
        <taxon>Dikarya</taxon>
        <taxon>Basidiomycota</taxon>
        <taxon>Agaricomycotina</taxon>
        <taxon>Agaricomycetes</taxon>
        <taxon>Agaricomycetidae</taxon>
        <taxon>Atheliales</taxon>
        <taxon>Atheliaceae</taxon>
        <taxon>Piloderma</taxon>
    </lineage>
</organism>
<dbReference type="EMBL" id="KN832977">
    <property type="protein sequence ID" value="KIM88293.1"/>
    <property type="molecule type" value="Genomic_DNA"/>
</dbReference>
<keyword evidence="2" id="KW-1185">Reference proteome</keyword>
<dbReference type="Proteomes" id="UP000054166">
    <property type="component" value="Unassembled WGS sequence"/>
</dbReference>
<proteinExistence type="predicted"/>
<dbReference type="InParanoid" id="A0A0C3BP82"/>
<gene>
    <name evidence="1" type="ORF">PILCRDRAFT_814198</name>
</gene>
<dbReference type="HOGENOM" id="CLU_2400441_0_0_1"/>
<evidence type="ECO:0000313" key="2">
    <source>
        <dbReference type="Proteomes" id="UP000054166"/>
    </source>
</evidence>
<reference evidence="2" key="2">
    <citation type="submission" date="2015-01" db="EMBL/GenBank/DDBJ databases">
        <title>Evolutionary Origins and Diversification of the Mycorrhizal Mutualists.</title>
        <authorList>
            <consortium name="DOE Joint Genome Institute"/>
            <consortium name="Mycorrhizal Genomics Consortium"/>
            <person name="Kohler A."/>
            <person name="Kuo A."/>
            <person name="Nagy L.G."/>
            <person name="Floudas D."/>
            <person name="Copeland A."/>
            <person name="Barry K.W."/>
            <person name="Cichocki N."/>
            <person name="Veneault-Fourrey C."/>
            <person name="LaButti K."/>
            <person name="Lindquist E.A."/>
            <person name="Lipzen A."/>
            <person name="Lundell T."/>
            <person name="Morin E."/>
            <person name="Murat C."/>
            <person name="Riley R."/>
            <person name="Ohm R."/>
            <person name="Sun H."/>
            <person name="Tunlid A."/>
            <person name="Henrissat B."/>
            <person name="Grigoriev I.V."/>
            <person name="Hibbett D.S."/>
            <person name="Martin F."/>
        </authorList>
    </citation>
    <scope>NUCLEOTIDE SEQUENCE [LARGE SCALE GENOMIC DNA]</scope>
    <source>
        <strain evidence="2">F 1598</strain>
    </source>
</reference>
<sequence>MTANLTDGSLWDLWVGGTLTGTLRAAPNLERYILATSARRACIGQLIRAHKKPSTSRWRVEGMLDNVNIGGSPHLESIDQRLGLRRYSRPARG</sequence>
<evidence type="ECO:0000313" key="1">
    <source>
        <dbReference type="EMBL" id="KIM88293.1"/>
    </source>
</evidence>
<protein>
    <submittedName>
        <fullName evidence="1">Uncharacterized protein</fullName>
    </submittedName>
</protein>
<reference evidence="1 2" key="1">
    <citation type="submission" date="2014-04" db="EMBL/GenBank/DDBJ databases">
        <authorList>
            <consortium name="DOE Joint Genome Institute"/>
            <person name="Kuo A."/>
            <person name="Tarkka M."/>
            <person name="Buscot F."/>
            <person name="Kohler A."/>
            <person name="Nagy L.G."/>
            <person name="Floudas D."/>
            <person name="Copeland A."/>
            <person name="Barry K.W."/>
            <person name="Cichocki N."/>
            <person name="Veneault-Fourrey C."/>
            <person name="LaButti K."/>
            <person name="Lindquist E.A."/>
            <person name="Lipzen A."/>
            <person name="Lundell T."/>
            <person name="Morin E."/>
            <person name="Murat C."/>
            <person name="Sun H."/>
            <person name="Tunlid A."/>
            <person name="Henrissat B."/>
            <person name="Grigoriev I.V."/>
            <person name="Hibbett D.S."/>
            <person name="Martin F."/>
            <person name="Nordberg H.P."/>
            <person name="Cantor M.N."/>
            <person name="Hua S.X."/>
        </authorList>
    </citation>
    <scope>NUCLEOTIDE SEQUENCE [LARGE SCALE GENOMIC DNA]</scope>
    <source>
        <strain evidence="1 2">F 1598</strain>
    </source>
</reference>
<accession>A0A0C3BP82</accession>
<dbReference type="AlphaFoldDB" id="A0A0C3BP82"/>